<dbReference type="PANTHER" id="PTHR13318">
    <property type="entry name" value="PARTNER OF PAIRED, ISOFORM B-RELATED"/>
    <property type="match status" value="1"/>
</dbReference>
<sequence length="467" mass="53193">MALNYEPHILRLSDDILLQIMSFLKLEDILTVAQVCSRLEKISKDRTLWKEADLRPRFLTHAELEDAVKCFHRGTKVLASTGSVKLLSGKVQENTECLSPALFELVTQFTDLETLILEEHFINASILTYKCFPSTLKHLSMENCKLINVPVKESYFFNMATQTSHLESLNLNGCLWFEDHSMMAISKCPKLRILRLRGCVKVGTCAAYIFLSARFGFENIEVLDLRETAISDAEVRAFKSKPKLKRMYIDGRVHRKQDSDEIDRVTDRGINTPEEYAPHLEVLTLTNTEVSDVTLRHLARNMPNLQLIDVRGSKVTEPGVIRLKTEFPLLRVVCDFPEWTVDSSLISPDWWIDRDFIFQDDVKRHPSLVSTSRDATAEPPRHERIEIIDVGPGMVRLRRIIDRPVFPLPVPPEVVPEPASRQPPQLQSPRPEDQELPRSPESLRSSSSGSSSPSHLDNTHNPKDPSV</sequence>
<dbReference type="SUPFAM" id="SSF52047">
    <property type="entry name" value="RNI-like"/>
    <property type="match status" value="1"/>
</dbReference>
<dbReference type="OrthoDB" id="9856535at2759"/>
<feature type="compositionally biased region" description="Basic and acidic residues" evidence="1">
    <location>
        <begin position="457"/>
        <end position="467"/>
    </location>
</feature>
<dbReference type="InterPro" id="IPR001810">
    <property type="entry name" value="F-box_dom"/>
</dbReference>
<accession>A0A0P5YT67</accession>
<feature type="region of interest" description="Disordered" evidence="1">
    <location>
        <begin position="412"/>
        <end position="467"/>
    </location>
</feature>
<reference evidence="2 3" key="1">
    <citation type="submission" date="2016-03" db="EMBL/GenBank/DDBJ databases">
        <title>EvidentialGene: Evidence-directed Construction of Genes on Genomes.</title>
        <authorList>
            <person name="Gilbert D.G."/>
            <person name="Choi J.-H."/>
            <person name="Mockaitis K."/>
            <person name="Colbourne J."/>
            <person name="Pfrender M."/>
        </authorList>
    </citation>
    <scope>NUCLEOTIDE SEQUENCE [LARGE SCALE GENOMIC DNA]</scope>
    <source>
        <strain evidence="2 3">Xinb3</strain>
        <tissue evidence="2">Complete organism</tissue>
    </source>
</reference>
<evidence type="ECO:0000313" key="2">
    <source>
        <dbReference type="EMBL" id="KZS07878.1"/>
    </source>
</evidence>
<dbReference type="STRING" id="35525.A0A0P5YT67"/>
<dbReference type="GO" id="GO:0031146">
    <property type="term" value="P:SCF-dependent proteasomal ubiquitin-dependent protein catabolic process"/>
    <property type="evidence" value="ECO:0007669"/>
    <property type="project" value="TreeGrafter"/>
</dbReference>
<dbReference type="Pfam" id="PF12937">
    <property type="entry name" value="F-box-like"/>
    <property type="match status" value="1"/>
</dbReference>
<dbReference type="GO" id="GO:0019005">
    <property type="term" value="C:SCF ubiquitin ligase complex"/>
    <property type="evidence" value="ECO:0007669"/>
    <property type="project" value="TreeGrafter"/>
</dbReference>
<dbReference type="SUPFAM" id="SSF81383">
    <property type="entry name" value="F-box domain"/>
    <property type="match status" value="1"/>
</dbReference>
<organism evidence="2 3">
    <name type="scientific">Daphnia magna</name>
    <dbReference type="NCBI Taxonomy" id="35525"/>
    <lineage>
        <taxon>Eukaryota</taxon>
        <taxon>Metazoa</taxon>
        <taxon>Ecdysozoa</taxon>
        <taxon>Arthropoda</taxon>
        <taxon>Crustacea</taxon>
        <taxon>Branchiopoda</taxon>
        <taxon>Diplostraca</taxon>
        <taxon>Cladocera</taxon>
        <taxon>Anomopoda</taxon>
        <taxon>Daphniidae</taxon>
        <taxon>Daphnia</taxon>
    </lineage>
</organism>
<evidence type="ECO:0000256" key="1">
    <source>
        <dbReference type="SAM" id="MobiDB-lite"/>
    </source>
</evidence>
<feature type="compositionally biased region" description="Low complexity" evidence="1">
    <location>
        <begin position="439"/>
        <end position="454"/>
    </location>
</feature>
<proteinExistence type="predicted"/>
<dbReference type="PROSITE" id="PS50181">
    <property type="entry name" value="FBOX"/>
    <property type="match status" value="1"/>
</dbReference>
<evidence type="ECO:0000313" key="3">
    <source>
        <dbReference type="Proteomes" id="UP000076858"/>
    </source>
</evidence>
<dbReference type="SMART" id="SM00256">
    <property type="entry name" value="FBOX"/>
    <property type="match status" value="1"/>
</dbReference>
<feature type="compositionally biased region" description="Low complexity" evidence="1">
    <location>
        <begin position="416"/>
        <end position="429"/>
    </location>
</feature>
<dbReference type="InterPro" id="IPR032675">
    <property type="entry name" value="LRR_dom_sf"/>
</dbReference>
<dbReference type="Gene3D" id="3.80.10.10">
    <property type="entry name" value="Ribonuclease Inhibitor"/>
    <property type="match status" value="2"/>
</dbReference>
<protein>
    <submittedName>
        <fullName evidence="2">F-box/LRR-repeat protein 12</fullName>
    </submittedName>
</protein>
<dbReference type="PANTHER" id="PTHR13318:SF95">
    <property type="entry name" value="F-BOX PROTEIN YLR352W"/>
    <property type="match status" value="1"/>
</dbReference>
<gene>
    <name evidence="2" type="ORF">APZ42_028257</name>
</gene>
<comment type="caution">
    <text evidence="2">The sequence shown here is derived from an EMBL/GenBank/DDBJ whole genome shotgun (WGS) entry which is preliminary data.</text>
</comment>
<dbReference type="InterPro" id="IPR036047">
    <property type="entry name" value="F-box-like_dom_sf"/>
</dbReference>
<keyword evidence="3" id="KW-1185">Reference proteome</keyword>
<dbReference type="Proteomes" id="UP000076858">
    <property type="component" value="Unassembled WGS sequence"/>
</dbReference>
<dbReference type="FunFam" id="3.80.10.10:FF:001720">
    <property type="entry name" value="F-box/LRR-repeat protein 12-like"/>
    <property type="match status" value="1"/>
</dbReference>
<dbReference type="Gene3D" id="1.20.1280.50">
    <property type="match status" value="1"/>
</dbReference>
<name>A0A0P5YT67_9CRUS</name>
<dbReference type="AlphaFoldDB" id="A0A0P5YT67"/>
<dbReference type="EMBL" id="LRGB01002384">
    <property type="protein sequence ID" value="KZS07878.1"/>
    <property type="molecule type" value="Genomic_DNA"/>
</dbReference>